<dbReference type="OrthoDB" id="2469110at2"/>
<dbReference type="Proteomes" id="UP000268829">
    <property type="component" value="Unassembled WGS sequence"/>
</dbReference>
<comment type="caution">
    <text evidence="2">The sequence shown here is derived from an EMBL/GenBank/DDBJ whole genome shotgun (WGS) entry which is preliminary data.</text>
</comment>
<feature type="signal peptide" evidence="1">
    <location>
        <begin position="1"/>
        <end position="23"/>
    </location>
</feature>
<proteinExistence type="predicted"/>
<keyword evidence="3" id="KW-1185">Reference proteome</keyword>
<dbReference type="RefSeq" id="WP_122905496.1">
    <property type="nucleotide sequence ID" value="NZ_RHHS01000034.1"/>
</dbReference>
<dbReference type="Gene3D" id="2.60.120.380">
    <property type="match status" value="1"/>
</dbReference>
<accession>A0A3M8AX25</accession>
<keyword evidence="1" id="KW-0732">Signal</keyword>
<protein>
    <submittedName>
        <fullName evidence="2">Uncharacterized protein</fullName>
    </submittedName>
</protein>
<gene>
    <name evidence="2" type="ORF">EDM57_14870</name>
</gene>
<reference evidence="2 3" key="1">
    <citation type="submission" date="2018-10" db="EMBL/GenBank/DDBJ databases">
        <title>Phylogenomics of Brevibacillus.</title>
        <authorList>
            <person name="Dunlap C."/>
        </authorList>
    </citation>
    <scope>NUCLEOTIDE SEQUENCE [LARGE SCALE GENOMIC DNA]</scope>
    <source>
        <strain evidence="2 3">DSM 100115</strain>
    </source>
</reference>
<sequence length="145" mass="16539">MKKLASSLVALILALGFSTSAFAAVYQEYEPNDKWEDANSFYAAHGNQINGKADYYNSDRQDRFTFVATQNQKIRLQLAYSKAGGQVFTLKVRAGGKTYTTTPTKDYVDFDIEAGKEYRFEVYGEVFNLDYNNFNYSVYCYVLPN</sequence>
<feature type="chain" id="PRO_5018174387" evidence="1">
    <location>
        <begin position="24"/>
        <end position="145"/>
    </location>
</feature>
<dbReference type="EMBL" id="RHHS01000034">
    <property type="protein sequence ID" value="RNB55630.1"/>
    <property type="molecule type" value="Genomic_DNA"/>
</dbReference>
<evidence type="ECO:0000313" key="2">
    <source>
        <dbReference type="EMBL" id="RNB55630.1"/>
    </source>
</evidence>
<name>A0A3M8AX25_9BACL</name>
<organism evidence="2 3">
    <name type="scientific">Brevibacillus gelatini</name>
    <dbReference type="NCBI Taxonomy" id="1655277"/>
    <lineage>
        <taxon>Bacteria</taxon>
        <taxon>Bacillati</taxon>
        <taxon>Bacillota</taxon>
        <taxon>Bacilli</taxon>
        <taxon>Bacillales</taxon>
        <taxon>Paenibacillaceae</taxon>
        <taxon>Brevibacillus</taxon>
    </lineage>
</organism>
<evidence type="ECO:0000256" key="1">
    <source>
        <dbReference type="SAM" id="SignalP"/>
    </source>
</evidence>
<evidence type="ECO:0000313" key="3">
    <source>
        <dbReference type="Proteomes" id="UP000268829"/>
    </source>
</evidence>
<dbReference type="AlphaFoldDB" id="A0A3M8AX25"/>